<name>A0ABU0S832_9HYPH</name>
<reference evidence="1 2" key="1">
    <citation type="submission" date="2023-07" db="EMBL/GenBank/DDBJ databases">
        <title>Comparative genomics of wheat-associated soil bacteria to identify genetic determinants of phenazine resistance.</title>
        <authorList>
            <person name="Mouncey N."/>
        </authorList>
    </citation>
    <scope>NUCLEOTIDE SEQUENCE [LARGE SCALE GENOMIC DNA]</scope>
    <source>
        <strain evidence="1 2">W4I11</strain>
    </source>
</reference>
<comment type="caution">
    <text evidence="1">The sequence shown here is derived from an EMBL/GenBank/DDBJ whole genome shotgun (WGS) entry which is preliminary data.</text>
</comment>
<evidence type="ECO:0000313" key="1">
    <source>
        <dbReference type="EMBL" id="MDQ0996902.1"/>
    </source>
</evidence>
<keyword evidence="2" id="KW-1185">Reference proteome</keyword>
<organism evidence="1 2">
    <name type="scientific">Phyllobacterium ifriqiyense</name>
    <dbReference type="NCBI Taxonomy" id="314238"/>
    <lineage>
        <taxon>Bacteria</taxon>
        <taxon>Pseudomonadati</taxon>
        <taxon>Pseudomonadota</taxon>
        <taxon>Alphaproteobacteria</taxon>
        <taxon>Hyphomicrobiales</taxon>
        <taxon>Phyllobacteriaceae</taxon>
        <taxon>Phyllobacterium</taxon>
    </lineage>
</organism>
<evidence type="ECO:0000313" key="2">
    <source>
        <dbReference type="Proteomes" id="UP001237780"/>
    </source>
</evidence>
<dbReference type="EMBL" id="JAUSZT010000003">
    <property type="protein sequence ID" value="MDQ0996902.1"/>
    <property type="molecule type" value="Genomic_DNA"/>
</dbReference>
<sequence length="66" mass="7524">MTVPLTKPNAEMDAQRAVELFGYGADTATIAQSIYRHEAWVSRVLTENRDNRIGKTTVFEQKRARL</sequence>
<gene>
    <name evidence="1" type="ORF">QFZ34_002084</name>
</gene>
<protein>
    <submittedName>
        <fullName evidence="1">Uncharacterized protein</fullName>
    </submittedName>
</protein>
<proteinExistence type="predicted"/>
<accession>A0ABU0S832</accession>
<dbReference type="Proteomes" id="UP001237780">
    <property type="component" value="Unassembled WGS sequence"/>
</dbReference>
<dbReference type="RefSeq" id="WP_307280227.1">
    <property type="nucleotide sequence ID" value="NZ_JAUSZT010000003.1"/>
</dbReference>